<dbReference type="PANTHER" id="PTHR37017:SF8">
    <property type="entry name" value="AB HYDROLASE-1 DOMAIN-CONTAINING PROTEIN"/>
    <property type="match status" value="1"/>
</dbReference>
<dbReference type="OrthoDB" id="408373at2759"/>
<organism evidence="2 3">
    <name type="scientific">Lachnellula arida</name>
    <dbReference type="NCBI Taxonomy" id="1316785"/>
    <lineage>
        <taxon>Eukaryota</taxon>
        <taxon>Fungi</taxon>
        <taxon>Dikarya</taxon>
        <taxon>Ascomycota</taxon>
        <taxon>Pezizomycotina</taxon>
        <taxon>Leotiomycetes</taxon>
        <taxon>Helotiales</taxon>
        <taxon>Lachnaceae</taxon>
        <taxon>Lachnellula</taxon>
    </lineage>
</organism>
<evidence type="ECO:0000259" key="1">
    <source>
        <dbReference type="Pfam" id="PF12697"/>
    </source>
</evidence>
<evidence type="ECO:0000313" key="3">
    <source>
        <dbReference type="Proteomes" id="UP000469559"/>
    </source>
</evidence>
<dbReference type="InterPro" id="IPR029058">
    <property type="entry name" value="AB_hydrolase_fold"/>
</dbReference>
<dbReference type="Proteomes" id="UP000469559">
    <property type="component" value="Unassembled WGS sequence"/>
</dbReference>
<dbReference type="InterPro" id="IPR000073">
    <property type="entry name" value="AB_hydrolase_1"/>
</dbReference>
<protein>
    <recommendedName>
        <fullName evidence="1">AB hydrolase-1 domain-containing protein</fullName>
    </recommendedName>
</protein>
<comment type="caution">
    <text evidence="2">The sequence shown here is derived from an EMBL/GenBank/DDBJ whole genome shotgun (WGS) entry which is preliminary data.</text>
</comment>
<dbReference type="Pfam" id="PF12697">
    <property type="entry name" value="Abhydrolase_6"/>
    <property type="match status" value="1"/>
</dbReference>
<proteinExistence type="predicted"/>
<dbReference type="Gene3D" id="3.40.50.1820">
    <property type="entry name" value="alpha/beta hydrolase"/>
    <property type="match status" value="1"/>
</dbReference>
<keyword evidence="3" id="KW-1185">Reference proteome</keyword>
<feature type="domain" description="AB hydrolase-1" evidence="1">
    <location>
        <begin position="9"/>
        <end position="245"/>
    </location>
</feature>
<reference evidence="2 3" key="1">
    <citation type="submission" date="2018-05" db="EMBL/GenBank/DDBJ databases">
        <title>Whole genome sequencing for identification of molecular markers to develop diagnostic detection tools for the regulated plant pathogen Lachnellula willkommii.</title>
        <authorList>
            <person name="Giroux E."/>
            <person name="Bilodeau G."/>
        </authorList>
    </citation>
    <scope>NUCLEOTIDE SEQUENCE [LARGE SCALE GENOMIC DNA]</scope>
    <source>
        <strain evidence="2 3">CBS 203.66</strain>
    </source>
</reference>
<dbReference type="PANTHER" id="PTHR37017">
    <property type="entry name" value="AB HYDROLASE-1 DOMAIN-CONTAINING PROTEIN-RELATED"/>
    <property type="match status" value="1"/>
</dbReference>
<dbReference type="AlphaFoldDB" id="A0A8T9B3Y6"/>
<gene>
    <name evidence="2" type="ORF">LARI1_G009003</name>
</gene>
<name>A0A8T9B3Y6_9HELO</name>
<accession>A0A8T9B3Y6</accession>
<dbReference type="EMBL" id="QGMF01000778">
    <property type="protein sequence ID" value="TVY14056.1"/>
    <property type="molecule type" value="Genomic_DNA"/>
</dbReference>
<dbReference type="SUPFAM" id="SSF53474">
    <property type="entry name" value="alpha/beta-Hydrolases"/>
    <property type="match status" value="1"/>
</dbReference>
<sequence length="256" mass="27152">MASKPTIALVPGAWHTPAHFDALSSLLNAEGYPTASKQLPSVDTATPNTTTTQGDSQFIVDQVLTPLTDDGKDIVLVVHSYGGSPGGAAANGLSKAERTAAGKKGGIIGLIYIAAFIAPNNISIHTLTGGKFRDWVQIDTPSAGYTFPRYMKEILFNDVPDELANVAIAKVKKMSMTAVSTNASAPGWANPGYQGRLAYVRTALDNAIAPAAQDRLMENSGVTWDVHAYNTSHSPFLSHPQALVQTIDTLAKRWSC</sequence>
<dbReference type="InterPro" id="IPR052897">
    <property type="entry name" value="Sec-Metab_Biosynth_Hydrolase"/>
</dbReference>
<evidence type="ECO:0000313" key="2">
    <source>
        <dbReference type="EMBL" id="TVY14056.1"/>
    </source>
</evidence>